<evidence type="ECO:0000313" key="11">
    <source>
        <dbReference type="EMBL" id="MDL2343773.1"/>
    </source>
</evidence>
<dbReference type="PROSITE" id="PS51671">
    <property type="entry name" value="ACT"/>
    <property type="match status" value="1"/>
</dbReference>
<dbReference type="InterPro" id="IPR027271">
    <property type="entry name" value="Acetolactate_synth/TF_NikR_C"/>
</dbReference>
<feature type="compositionally biased region" description="Low complexity" evidence="9">
    <location>
        <begin position="192"/>
        <end position="213"/>
    </location>
</feature>
<dbReference type="InterPro" id="IPR002912">
    <property type="entry name" value="ACT_dom"/>
</dbReference>
<evidence type="ECO:0000256" key="5">
    <source>
        <dbReference type="ARBA" id="ARBA00013145"/>
    </source>
</evidence>
<feature type="domain" description="ACT" evidence="10">
    <location>
        <begin position="13"/>
        <end position="87"/>
    </location>
</feature>
<evidence type="ECO:0000256" key="8">
    <source>
        <dbReference type="ARBA" id="ARBA00048670"/>
    </source>
</evidence>
<dbReference type="SUPFAM" id="SSF55021">
    <property type="entry name" value="ACT-like"/>
    <property type="match status" value="2"/>
</dbReference>
<evidence type="ECO:0000313" key="12">
    <source>
        <dbReference type="Proteomes" id="UP001302059"/>
    </source>
</evidence>
<dbReference type="InterPro" id="IPR045865">
    <property type="entry name" value="ACT-like_dom_sf"/>
</dbReference>
<keyword evidence="6" id="KW-0028">Amino-acid biosynthesis</keyword>
<comment type="catalytic activity">
    <reaction evidence="8">
        <text>2 pyruvate + H(+) = (2S)-2-acetolactate + CO2</text>
        <dbReference type="Rhea" id="RHEA:25249"/>
        <dbReference type="ChEBI" id="CHEBI:15361"/>
        <dbReference type="ChEBI" id="CHEBI:15378"/>
        <dbReference type="ChEBI" id="CHEBI:16526"/>
        <dbReference type="ChEBI" id="CHEBI:58476"/>
        <dbReference type="EC" id="2.2.1.6"/>
    </reaction>
</comment>
<evidence type="ECO:0000256" key="9">
    <source>
        <dbReference type="SAM" id="MobiDB-lite"/>
    </source>
</evidence>
<evidence type="ECO:0000256" key="6">
    <source>
        <dbReference type="ARBA" id="ARBA00022605"/>
    </source>
</evidence>
<sequence>MTADHLAAPQDHLVSALVRDEPRVLTRITSLFGRRAYNIRSLSVGSTEQPGVSRMTFVVTGDRNIVEQAMKQLGKLHDVLHVVDHSLEKFVDRELVLVKVAITPESRVEVRQIAEDFRARIVDVGRRALTFEVTGDEGKVTAFTEQMRPFGILETMRTGRVALTRGSNADIPGHVYHGGESRALTPALAEESGSPGPVSPASSSPQSNPAHTV</sequence>
<dbReference type="PANTHER" id="PTHR30239">
    <property type="entry name" value="ACETOLACTATE SYNTHASE SMALL SUBUNIT"/>
    <property type="match status" value="1"/>
</dbReference>
<accession>A0ABT7JH18</accession>
<comment type="caution">
    <text evidence="11">The sequence shown here is derived from an EMBL/GenBank/DDBJ whole genome shotgun (WGS) entry which is preliminary data.</text>
</comment>
<comment type="pathway">
    <text evidence="1">Amino-acid biosynthesis; L-isoleucine biosynthesis; L-isoleucine from 2-oxobutanoate: step 1/4.</text>
</comment>
<evidence type="ECO:0000256" key="4">
    <source>
        <dbReference type="ARBA" id="ARBA00011744"/>
    </source>
</evidence>
<dbReference type="EC" id="2.2.1.6" evidence="5"/>
<keyword evidence="11" id="KW-0808">Transferase</keyword>
<evidence type="ECO:0000256" key="7">
    <source>
        <dbReference type="ARBA" id="ARBA00023304"/>
    </source>
</evidence>
<dbReference type="PANTHER" id="PTHR30239:SF0">
    <property type="entry name" value="ACETOLACTATE SYNTHASE SMALL SUBUNIT 1, CHLOROPLASTIC"/>
    <property type="match status" value="1"/>
</dbReference>
<dbReference type="Gene3D" id="3.30.70.1150">
    <property type="entry name" value="ACT-like. Chain A, domain 2"/>
    <property type="match status" value="1"/>
</dbReference>
<evidence type="ECO:0000256" key="2">
    <source>
        <dbReference type="ARBA" id="ARBA00005025"/>
    </source>
</evidence>
<gene>
    <name evidence="11" type="primary">ilvN</name>
    <name evidence="11" type="ORF">QOL99_06385</name>
</gene>
<dbReference type="EMBL" id="JASNGB010000039">
    <property type="protein sequence ID" value="MDL2343773.1"/>
    <property type="molecule type" value="Genomic_DNA"/>
</dbReference>
<dbReference type="InterPro" id="IPR019455">
    <property type="entry name" value="Acetolactate_synth_ssu_C"/>
</dbReference>
<dbReference type="CDD" id="cd04878">
    <property type="entry name" value="ACT_AHAS"/>
    <property type="match status" value="1"/>
</dbReference>
<dbReference type="InterPro" id="IPR039557">
    <property type="entry name" value="AHAS_ACT"/>
</dbReference>
<dbReference type="Pfam" id="PF10369">
    <property type="entry name" value="ALS_ss_C"/>
    <property type="match status" value="1"/>
</dbReference>
<evidence type="ECO:0000256" key="3">
    <source>
        <dbReference type="ARBA" id="ARBA00006341"/>
    </source>
</evidence>
<organism evidence="11 12">
    <name type="scientific">Deinococcus rhizophilus</name>
    <dbReference type="NCBI Taxonomy" id="3049544"/>
    <lineage>
        <taxon>Bacteria</taxon>
        <taxon>Thermotogati</taxon>
        <taxon>Deinococcota</taxon>
        <taxon>Deinococci</taxon>
        <taxon>Deinococcales</taxon>
        <taxon>Deinococcaceae</taxon>
        <taxon>Deinococcus</taxon>
    </lineage>
</organism>
<dbReference type="NCBIfam" id="NF008864">
    <property type="entry name" value="PRK11895.1"/>
    <property type="match status" value="1"/>
</dbReference>
<dbReference type="NCBIfam" id="TIGR00119">
    <property type="entry name" value="acolac_sm"/>
    <property type="match status" value="1"/>
</dbReference>
<name>A0ABT7JH18_9DEIO</name>
<comment type="subunit">
    <text evidence="4">Dimer of large and small chains.</text>
</comment>
<dbReference type="InterPro" id="IPR004789">
    <property type="entry name" value="Acetalactate_synth_ssu"/>
</dbReference>
<dbReference type="Proteomes" id="UP001302059">
    <property type="component" value="Unassembled WGS sequence"/>
</dbReference>
<comment type="pathway">
    <text evidence="2">Amino-acid biosynthesis; L-valine biosynthesis; L-valine from pyruvate: step 1/4.</text>
</comment>
<proteinExistence type="inferred from homology"/>
<reference evidence="11 12" key="1">
    <citation type="submission" date="2023-05" db="EMBL/GenBank/DDBJ databases">
        <authorList>
            <person name="Gao F."/>
        </authorList>
    </citation>
    <scope>NUCLEOTIDE SEQUENCE [LARGE SCALE GENOMIC DNA]</scope>
    <source>
        <strain evidence="11 12">MIMF12</strain>
    </source>
</reference>
<dbReference type="Pfam" id="PF22629">
    <property type="entry name" value="ACT_AHAS_ss"/>
    <property type="match status" value="1"/>
</dbReference>
<keyword evidence="7" id="KW-0100">Branched-chain amino acid biosynthesis</keyword>
<evidence type="ECO:0000256" key="1">
    <source>
        <dbReference type="ARBA" id="ARBA00004974"/>
    </source>
</evidence>
<evidence type="ECO:0000259" key="10">
    <source>
        <dbReference type="PROSITE" id="PS51671"/>
    </source>
</evidence>
<comment type="similarity">
    <text evidence="3">Belongs to the acetolactate synthase small subunit family.</text>
</comment>
<keyword evidence="12" id="KW-1185">Reference proteome</keyword>
<dbReference type="GO" id="GO:0003984">
    <property type="term" value="F:acetolactate synthase activity"/>
    <property type="evidence" value="ECO:0007669"/>
    <property type="project" value="UniProtKB-EC"/>
</dbReference>
<feature type="region of interest" description="Disordered" evidence="9">
    <location>
        <begin position="172"/>
        <end position="213"/>
    </location>
</feature>
<dbReference type="InterPro" id="IPR054480">
    <property type="entry name" value="AHAS_small-like_ACT"/>
</dbReference>
<dbReference type="Gene3D" id="3.30.70.260">
    <property type="match status" value="1"/>
</dbReference>
<protein>
    <recommendedName>
        <fullName evidence="5">acetolactate synthase</fullName>
        <ecNumber evidence="5">2.2.1.6</ecNumber>
    </recommendedName>
</protein>
<dbReference type="RefSeq" id="WP_285522365.1">
    <property type="nucleotide sequence ID" value="NZ_JASNGB010000039.1"/>
</dbReference>